<comment type="caution">
    <text evidence="9">The sequence shown here is derived from an EMBL/GenBank/DDBJ whole genome shotgun (WGS) entry which is preliminary data.</text>
</comment>
<evidence type="ECO:0000256" key="1">
    <source>
        <dbReference type="ARBA" id="ARBA00001966"/>
    </source>
</evidence>
<evidence type="ECO:0000259" key="8">
    <source>
        <dbReference type="PROSITE" id="PS51193"/>
    </source>
</evidence>
<dbReference type="InterPro" id="IPR014013">
    <property type="entry name" value="Helic_SF1/SF2_ATP-bd_DinG/Rad3"/>
</dbReference>
<keyword evidence="4" id="KW-0067">ATP-binding</keyword>
<dbReference type="InterPro" id="IPR014001">
    <property type="entry name" value="Helicase_ATP-bd"/>
</dbReference>
<sequence length="725" mass="81305">MPLVNHIEKLHEQRASDAPLPSLYEFFRQGGILAQSSLNYEQRPGQYQMAQTIEQCFADKRHAIVEAGTGTGKTLAYLLPALRRAREHKQRIIISTGTKNLQEQLFFKDIPFLESLLGPLRVCYMKGRANYLCKQKLYALRDNPLLSGLEEIEQFHNIARWERTTETGDRAEVEGLPEHSPLWHKLDARSEVCLGQTCPNWEQCFITTMRRKALESDLVIVNHHLFFADLSIKMQAADAPDAGILPEAAAVVFDEAHELEDVASQYFGVALTNSRFDELARDTEGLLRAKGVSSSALENATANVRDRARMFFGALPVGPSHLGRLEFTDRSDFLEHSGDAYLGASNALLRLEGELERLREVEEASGLRRRTADIRHHLKFLLEGDTQNNVYWIERRASSNLRNAARNQPRGVLQVNDPLLANGQIAAQASANIAARVAEAQLFTSFTTHLQATPIDVSTLLQQTLFERYPTVVLTSATMTVADSTGQPSFEHLKKRLGIPFPKELVVASHFDYAKQALLYLPPTMPEPRHPDFVAQATEKIRRVLEISQGRAFCLFTSYAQMRELHDRLLSEVPYPLLMQGTAPRHALLQQFRETPNAVLFGTSSFWQGIDVQGEQLSCVIIDKLPFAVPSDPILKARTDAITAAGGNAFAELQIPQAVIALKQGFGRLIRSLTDRGVLMLLDPRIRTTRYGSIFLDSLPAYQRTNDIRDVELFFEGPPASKRVN</sequence>
<organism evidence="9 10">
    <name type="scientific">Granulicella cerasi</name>
    <dbReference type="NCBI Taxonomy" id="741063"/>
    <lineage>
        <taxon>Bacteria</taxon>
        <taxon>Pseudomonadati</taxon>
        <taxon>Acidobacteriota</taxon>
        <taxon>Terriglobia</taxon>
        <taxon>Terriglobales</taxon>
        <taxon>Acidobacteriaceae</taxon>
        <taxon>Granulicella</taxon>
    </lineage>
</organism>
<proteinExistence type="inferred from homology"/>
<dbReference type="PROSITE" id="PS51193">
    <property type="entry name" value="HELICASE_ATP_BIND_2"/>
    <property type="match status" value="1"/>
</dbReference>
<keyword evidence="9" id="KW-0347">Helicase</keyword>
<dbReference type="RefSeq" id="WP_263370317.1">
    <property type="nucleotide sequence ID" value="NZ_JAGSYD010000001.1"/>
</dbReference>
<dbReference type="Pfam" id="PF00270">
    <property type="entry name" value="DEAD"/>
    <property type="match status" value="1"/>
</dbReference>
<dbReference type="SMART" id="SM00491">
    <property type="entry name" value="HELICc2"/>
    <property type="match status" value="1"/>
</dbReference>
<dbReference type="PROSITE" id="PS00690">
    <property type="entry name" value="DEAH_ATP_HELICASE"/>
    <property type="match status" value="1"/>
</dbReference>
<dbReference type="Proteomes" id="UP001596391">
    <property type="component" value="Unassembled WGS sequence"/>
</dbReference>
<dbReference type="InterPro" id="IPR006555">
    <property type="entry name" value="ATP-dep_Helicase_C"/>
</dbReference>
<keyword evidence="3 9" id="KW-0378">Hydrolase</keyword>
<evidence type="ECO:0000256" key="6">
    <source>
        <dbReference type="ARBA" id="ARBA00044969"/>
    </source>
</evidence>
<dbReference type="PANTHER" id="PTHR11472:SF34">
    <property type="entry name" value="REGULATOR OF TELOMERE ELONGATION HELICASE 1"/>
    <property type="match status" value="1"/>
</dbReference>
<dbReference type="InterPro" id="IPR011545">
    <property type="entry name" value="DEAD/DEAH_box_helicase_dom"/>
</dbReference>
<name>A0ABW1ZCI0_9BACT</name>
<evidence type="ECO:0000256" key="4">
    <source>
        <dbReference type="ARBA" id="ARBA00022840"/>
    </source>
</evidence>
<protein>
    <recommendedName>
        <fullName evidence="6">DNA 5'-3' helicase</fullName>
        <ecNumber evidence="6">5.6.2.3</ecNumber>
    </recommendedName>
</protein>
<comment type="cofactor">
    <cofactor evidence="1">
        <name>[4Fe-4S] cluster</name>
        <dbReference type="ChEBI" id="CHEBI:49883"/>
    </cofactor>
</comment>
<dbReference type="EC" id="5.6.2.3" evidence="6"/>
<dbReference type="InterPro" id="IPR045028">
    <property type="entry name" value="DinG/Rad3-like"/>
</dbReference>
<evidence type="ECO:0000313" key="9">
    <source>
        <dbReference type="EMBL" id="MFC6646665.1"/>
    </source>
</evidence>
<dbReference type="InterPro" id="IPR027417">
    <property type="entry name" value="P-loop_NTPase"/>
</dbReference>
<keyword evidence="10" id="KW-1185">Reference proteome</keyword>
<dbReference type="EMBL" id="JBHSWI010000001">
    <property type="protein sequence ID" value="MFC6646665.1"/>
    <property type="molecule type" value="Genomic_DNA"/>
</dbReference>
<dbReference type="PANTHER" id="PTHR11472">
    <property type="entry name" value="DNA REPAIR DEAD HELICASE RAD3/XP-D SUBFAMILY MEMBER"/>
    <property type="match status" value="1"/>
</dbReference>
<evidence type="ECO:0000256" key="7">
    <source>
        <dbReference type="ARBA" id="ARBA00048954"/>
    </source>
</evidence>
<evidence type="ECO:0000256" key="5">
    <source>
        <dbReference type="ARBA" id="ARBA00038058"/>
    </source>
</evidence>
<reference evidence="10" key="1">
    <citation type="journal article" date="2019" name="Int. J. Syst. Evol. Microbiol.">
        <title>The Global Catalogue of Microorganisms (GCM) 10K type strain sequencing project: providing services to taxonomists for standard genome sequencing and annotation.</title>
        <authorList>
            <consortium name="The Broad Institute Genomics Platform"/>
            <consortium name="The Broad Institute Genome Sequencing Center for Infectious Disease"/>
            <person name="Wu L."/>
            <person name="Ma J."/>
        </authorList>
    </citation>
    <scope>NUCLEOTIDE SEQUENCE [LARGE SCALE GENOMIC DNA]</scope>
    <source>
        <strain evidence="10">CGMCC 1.16026</strain>
    </source>
</reference>
<accession>A0ABW1ZCI0</accession>
<comment type="similarity">
    <text evidence="5">Belongs to the helicase family. DinG subfamily.</text>
</comment>
<evidence type="ECO:0000256" key="2">
    <source>
        <dbReference type="ARBA" id="ARBA00022741"/>
    </source>
</evidence>
<dbReference type="Pfam" id="PF13307">
    <property type="entry name" value="Helicase_C_2"/>
    <property type="match status" value="1"/>
</dbReference>
<evidence type="ECO:0000256" key="3">
    <source>
        <dbReference type="ARBA" id="ARBA00022801"/>
    </source>
</evidence>
<dbReference type="SMART" id="SM00487">
    <property type="entry name" value="DEXDc"/>
    <property type="match status" value="1"/>
</dbReference>
<comment type="catalytic activity">
    <reaction evidence="7">
        <text>ATP + H2O = ADP + phosphate + H(+)</text>
        <dbReference type="Rhea" id="RHEA:13065"/>
        <dbReference type="ChEBI" id="CHEBI:15377"/>
        <dbReference type="ChEBI" id="CHEBI:15378"/>
        <dbReference type="ChEBI" id="CHEBI:30616"/>
        <dbReference type="ChEBI" id="CHEBI:43474"/>
        <dbReference type="ChEBI" id="CHEBI:456216"/>
        <dbReference type="EC" id="5.6.2.3"/>
    </reaction>
</comment>
<dbReference type="SUPFAM" id="SSF52540">
    <property type="entry name" value="P-loop containing nucleoside triphosphate hydrolases"/>
    <property type="match status" value="2"/>
</dbReference>
<gene>
    <name evidence="9" type="ORF">ACFQBQ_13925</name>
</gene>
<evidence type="ECO:0000313" key="10">
    <source>
        <dbReference type="Proteomes" id="UP001596391"/>
    </source>
</evidence>
<dbReference type="GO" id="GO:0003678">
    <property type="term" value="F:DNA helicase activity"/>
    <property type="evidence" value="ECO:0007669"/>
    <property type="project" value="UniProtKB-EC"/>
</dbReference>
<keyword evidence="2" id="KW-0547">Nucleotide-binding</keyword>
<dbReference type="GO" id="GO:0016787">
    <property type="term" value="F:hydrolase activity"/>
    <property type="evidence" value="ECO:0007669"/>
    <property type="project" value="UniProtKB-KW"/>
</dbReference>
<feature type="domain" description="Helicase ATP-binding" evidence="8">
    <location>
        <begin position="32"/>
        <end position="308"/>
    </location>
</feature>
<dbReference type="InterPro" id="IPR002464">
    <property type="entry name" value="DNA/RNA_helicase_DEAH_CS"/>
</dbReference>
<dbReference type="Gene3D" id="3.40.50.300">
    <property type="entry name" value="P-loop containing nucleotide triphosphate hydrolases"/>
    <property type="match status" value="2"/>
</dbReference>